<evidence type="ECO:0000313" key="2">
    <source>
        <dbReference type="Proteomes" id="UP000823842"/>
    </source>
</evidence>
<dbReference type="Proteomes" id="UP000823842">
    <property type="component" value="Unassembled WGS sequence"/>
</dbReference>
<name>A0A9D2RXR9_9FIRM</name>
<comment type="caution">
    <text evidence="1">The sequence shown here is derived from an EMBL/GenBank/DDBJ whole genome shotgun (WGS) entry which is preliminary data.</text>
</comment>
<evidence type="ECO:0000313" key="1">
    <source>
        <dbReference type="EMBL" id="HJB29819.1"/>
    </source>
</evidence>
<dbReference type="AlphaFoldDB" id="A0A9D2RXR9"/>
<reference evidence="1" key="1">
    <citation type="journal article" date="2021" name="PeerJ">
        <title>Extensive microbial diversity within the chicken gut microbiome revealed by metagenomics and culture.</title>
        <authorList>
            <person name="Gilroy R."/>
            <person name="Ravi A."/>
            <person name="Getino M."/>
            <person name="Pursley I."/>
            <person name="Horton D.L."/>
            <person name="Alikhan N.F."/>
            <person name="Baker D."/>
            <person name="Gharbi K."/>
            <person name="Hall N."/>
            <person name="Watson M."/>
            <person name="Adriaenssens E.M."/>
            <person name="Foster-Nyarko E."/>
            <person name="Jarju S."/>
            <person name="Secka A."/>
            <person name="Antonio M."/>
            <person name="Oren A."/>
            <person name="Chaudhuri R.R."/>
            <person name="La Ragione R."/>
            <person name="Hildebrand F."/>
            <person name="Pallen M.J."/>
        </authorList>
    </citation>
    <scope>NUCLEOTIDE SEQUENCE</scope>
    <source>
        <strain evidence="1">ChiSjej1B19-5720</strain>
    </source>
</reference>
<sequence>MSEYNIARYEELGLSNDFMFGKVMQKERYCKPFLEQVLGIRIDHIEYVERQKTIDEKIDGRSIRLDIYADDGKTVYNCEMQTSPNRNLPRRSRYYQGQIDINLISKGVDYKELKKSFIIFVCTYDPFGRGQYVYTFLNRCQEVLDLELGDDTVKVFLNTKGTKGTISRNLKELLEYIETSKIPVGCRNPLVTELEGEVDAARSNKEWRREYMTLEMLKQDCREEGRKEEREEMVRGLLNEGVPVLVIAKAAKITVEEVEAIKQNNL</sequence>
<proteinExistence type="predicted"/>
<protein>
    <submittedName>
        <fullName evidence="1">Rpn family recombination-promoting nuclease/putative transposase</fullName>
    </submittedName>
</protein>
<dbReference type="EMBL" id="DWYZ01000260">
    <property type="protein sequence ID" value="HJB29819.1"/>
    <property type="molecule type" value="Genomic_DNA"/>
</dbReference>
<reference evidence="1" key="2">
    <citation type="submission" date="2021-04" db="EMBL/GenBank/DDBJ databases">
        <authorList>
            <person name="Gilroy R."/>
        </authorList>
    </citation>
    <scope>NUCLEOTIDE SEQUENCE</scope>
    <source>
        <strain evidence="1">ChiSjej1B19-5720</strain>
    </source>
</reference>
<dbReference type="Pfam" id="PF12784">
    <property type="entry name" value="PDDEXK_2"/>
    <property type="match status" value="1"/>
</dbReference>
<organism evidence="1 2">
    <name type="scientific">Candidatus Blautia faecavium</name>
    <dbReference type="NCBI Taxonomy" id="2838487"/>
    <lineage>
        <taxon>Bacteria</taxon>
        <taxon>Bacillati</taxon>
        <taxon>Bacillota</taxon>
        <taxon>Clostridia</taxon>
        <taxon>Lachnospirales</taxon>
        <taxon>Lachnospiraceae</taxon>
        <taxon>Blautia</taxon>
    </lineage>
</organism>
<accession>A0A9D2RXR9</accession>
<dbReference type="InterPro" id="IPR010106">
    <property type="entry name" value="RpnA"/>
</dbReference>
<gene>
    <name evidence="1" type="ORF">IAA06_13680</name>
</gene>
<dbReference type="NCBIfam" id="TIGR01784">
    <property type="entry name" value="T_den_put_tspse"/>
    <property type="match status" value="1"/>
</dbReference>